<name>A0ABV2ARB7_9EUKA</name>
<dbReference type="Pfam" id="PF11987">
    <property type="entry name" value="IF-2"/>
    <property type="match status" value="1"/>
</dbReference>
<evidence type="ECO:0000256" key="1">
    <source>
        <dbReference type="ARBA" id="ARBA00022741"/>
    </source>
</evidence>
<dbReference type="Gene3D" id="3.40.50.10050">
    <property type="entry name" value="Translation initiation factor IF- 2, domain 3"/>
    <property type="match status" value="1"/>
</dbReference>
<dbReference type="InterPro" id="IPR036925">
    <property type="entry name" value="TIF_IF2_dom3_sf"/>
</dbReference>
<evidence type="ECO:0000259" key="3">
    <source>
        <dbReference type="Pfam" id="PF11987"/>
    </source>
</evidence>
<gene>
    <name evidence="4" type="primary">FUN12_2</name>
    <name evidence="4" type="ORF">MHBO_003729</name>
</gene>
<accession>A0ABV2ARB7</accession>
<sequence length="327" mass="35576">MTGEGIPDLLSLLVKLTQTRMASRLQLSGKVECSVLEVRQDEGLGHTIDVILSDGSLKLNDRIVLSGLCGPIDTTIRALYEPAPLKEIRFKGEFKSIGEAFAAAGVKICAQGLENAVAGSRLRVCGENDDIESLKQKAIADVSGILGKVDAAGKGVSLQSSTLGALEAFLEYLKSEKIPVCNIAVGPVRKKDVLAASVMLEKKPEYACILAFNVRVDREIEQFAEEVGVKIFKGEIIYNLKDFFLDYIADLKQKTKKEGKPVFPVIMSIIPEFVLMKHNPIILGCKVEAGKLLVGTPLAAIMDEKVFGNVNKNVFSKTILQNFKCTF</sequence>
<proteinExistence type="predicted"/>
<evidence type="ECO:0000256" key="2">
    <source>
        <dbReference type="ARBA" id="ARBA00023134"/>
    </source>
</evidence>
<dbReference type="InterPro" id="IPR009000">
    <property type="entry name" value="Transl_B-barrel_sf"/>
</dbReference>
<dbReference type="SUPFAM" id="SSF52156">
    <property type="entry name" value="Initiation factor IF2/eIF5b, domain 3"/>
    <property type="match status" value="1"/>
</dbReference>
<dbReference type="InterPro" id="IPR023115">
    <property type="entry name" value="TIF_IF2_dom3"/>
</dbReference>
<dbReference type="InterPro" id="IPR015760">
    <property type="entry name" value="TIF_IF2"/>
</dbReference>
<keyword evidence="2" id="KW-0342">GTP-binding</keyword>
<evidence type="ECO:0000313" key="4">
    <source>
        <dbReference type="EMBL" id="MES1922220.1"/>
    </source>
</evidence>
<organism evidence="4 5">
    <name type="scientific">Bonamia ostreae</name>
    <dbReference type="NCBI Taxonomy" id="126728"/>
    <lineage>
        <taxon>Eukaryota</taxon>
        <taxon>Sar</taxon>
        <taxon>Rhizaria</taxon>
        <taxon>Endomyxa</taxon>
        <taxon>Ascetosporea</taxon>
        <taxon>Haplosporida</taxon>
        <taxon>Bonamia</taxon>
    </lineage>
</organism>
<keyword evidence="4" id="KW-0396">Initiation factor</keyword>
<comment type="caution">
    <text evidence="4">The sequence shown here is derived from an EMBL/GenBank/DDBJ whole genome shotgun (WGS) entry which is preliminary data.</text>
</comment>
<dbReference type="CDD" id="cd03703">
    <property type="entry name" value="aeIF5B_II"/>
    <property type="match status" value="1"/>
</dbReference>
<keyword evidence="5" id="KW-1185">Reference proteome</keyword>
<dbReference type="Proteomes" id="UP001439008">
    <property type="component" value="Unassembled WGS sequence"/>
</dbReference>
<keyword evidence="1" id="KW-0547">Nucleotide-binding</keyword>
<evidence type="ECO:0000313" key="5">
    <source>
        <dbReference type="Proteomes" id="UP001439008"/>
    </source>
</evidence>
<reference evidence="4 5" key="1">
    <citation type="journal article" date="2024" name="BMC Biol.">
        <title>Comparative genomics of Ascetosporea gives new insight into the evolutionary basis for animal parasitism in Rhizaria.</title>
        <authorList>
            <person name="Hiltunen Thoren M."/>
            <person name="Onut-Brannstrom I."/>
            <person name="Alfjorden A."/>
            <person name="Peckova H."/>
            <person name="Swords F."/>
            <person name="Hooper C."/>
            <person name="Holzer A.S."/>
            <person name="Bass D."/>
            <person name="Burki F."/>
        </authorList>
    </citation>
    <scope>NUCLEOTIDE SEQUENCE [LARGE SCALE GENOMIC DNA]</scope>
    <source>
        <strain evidence="4">20-A016</strain>
    </source>
</reference>
<feature type="domain" description="Translation initiation factor IF- 2" evidence="3">
    <location>
        <begin position="150"/>
        <end position="242"/>
    </location>
</feature>
<dbReference type="EMBL" id="JBDODL010002412">
    <property type="protein sequence ID" value="MES1922220.1"/>
    <property type="molecule type" value="Genomic_DNA"/>
</dbReference>
<dbReference type="Gene3D" id="2.40.30.10">
    <property type="entry name" value="Translation factors"/>
    <property type="match status" value="2"/>
</dbReference>
<protein>
    <submittedName>
        <fullName evidence="4">Eukaryotic translation initiation factor 5B</fullName>
    </submittedName>
</protein>
<dbReference type="GO" id="GO:0003743">
    <property type="term" value="F:translation initiation factor activity"/>
    <property type="evidence" value="ECO:0007669"/>
    <property type="project" value="UniProtKB-KW"/>
</dbReference>
<dbReference type="SUPFAM" id="SSF50447">
    <property type="entry name" value="Translation proteins"/>
    <property type="match status" value="2"/>
</dbReference>
<dbReference type="PANTHER" id="PTHR43381">
    <property type="entry name" value="TRANSLATION INITIATION FACTOR IF-2-RELATED"/>
    <property type="match status" value="1"/>
</dbReference>
<dbReference type="PANTHER" id="PTHR43381:SF4">
    <property type="entry name" value="EUKARYOTIC TRANSLATION INITIATION FACTOR 5B"/>
    <property type="match status" value="1"/>
</dbReference>
<keyword evidence="4" id="KW-0648">Protein biosynthesis</keyword>